<feature type="region of interest" description="Disordered" evidence="1">
    <location>
        <begin position="1"/>
        <end position="21"/>
    </location>
</feature>
<dbReference type="AlphaFoldDB" id="A0A9W9MY82"/>
<dbReference type="Proteomes" id="UP001150942">
    <property type="component" value="Unassembled WGS sequence"/>
</dbReference>
<dbReference type="OrthoDB" id="10354575at2759"/>
<dbReference type="EMBL" id="JAPQKQ010000002">
    <property type="protein sequence ID" value="KAJ5209505.1"/>
    <property type="molecule type" value="Genomic_DNA"/>
</dbReference>
<name>A0A9W9MY82_9EURO</name>
<evidence type="ECO:0000313" key="3">
    <source>
        <dbReference type="Proteomes" id="UP001150942"/>
    </source>
</evidence>
<reference evidence="2" key="2">
    <citation type="journal article" date="2023" name="IMA Fungus">
        <title>Comparative genomic study of the Penicillium genus elucidates a diverse pangenome and 15 lateral gene transfer events.</title>
        <authorList>
            <person name="Petersen C."/>
            <person name="Sorensen T."/>
            <person name="Nielsen M.R."/>
            <person name="Sondergaard T.E."/>
            <person name="Sorensen J.L."/>
            <person name="Fitzpatrick D.A."/>
            <person name="Frisvad J.C."/>
            <person name="Nielsen K.L."/>
        </authorList>
    </citation>
    <scope>NUCLEOTIDE SEQUENCE</scope>
    <source>
        <strain evidence="2">IBT 20477</strain>
    </source>
</reference>
<evidence type="ECO:0000313" key="2">
    <source>
        <dbReference type="EMBL" id="KAJ5209505.1"/>
    </source>
</evidence>
<comment type="caution">
    <text evidence="2">The sequence shown here is derived from an EMBL/GenBank/DDBJ whole genome shotgun (WGS) entry which is preliminary data.</text>
</comment>
<reference evidence="2" key="1">
    <citation type="submission" date="2022-11" db="EMBL/GenBank/DDBJ databases">
        <authorList>
            <person name="Petersen C."/>
        </authorList>
    </citation>
    <scope>NUCLEOTIDE SEQUENCE</scope>
    <source>
        <strain evidence="2">IBT 20477</strain>
    </source>
</reference>
<sequence length="59" mass="6898">MKEEEEKMKREMGQEERGDKRLKTLPLQIKTWALEVPTQSLPDKSSAYASTLFSHVYRA</sequence>
<keyword evidence="3" id="KW-1185">Reference proteome</keyword>
<organism evidence="2 3">
    <name type="scientific">Penicillium cf. viridicatum</name>
    <dbReference type="NCBI Taxonomy" id="2972119"/>
    <lineage>
        <taxon>Eukaryota</taxon>
        <taxon>Fungi</taxon>
        <taxon>Dikarya</taxon>
        <taxon>Ascomycota</taxon>
        <taxon>Pezizomycotina</taxon>
        <taxon>Eurotiomycetes</taxon>
        <taxon>Eurotiomycetidae</taxon>
        <taxon>Eurotiales</taxon>
        <taxon>Aspergillaceae</taxon>
        <taxon>Penicillium</taxon>
    </lineage>
</organism>
<protein>
    <submittedName>
        <fullName evidence="2">Uncharacterized protein</fullName>
    </submittedName>
</protein>
<evidence type="ECO:0000256" key="1">
    <source>
        <dbReference type="SAM" id="MobiDB-lite"/>
    </source>
</evidence>
<proteinExistence type="predicted"/>
<accession>A0A9W9MY82</accession>
<gene>
    <name evidence="2" type="ORF">N7449_003884</name>
</gene>